<dbReference type="AlphaFoldDB" id="C5BLZ8"/>
<evidence type="ECO:0000313" key="1">
    <source>
        <dbReference type="EMBL" id="ACR14284.1"/>
    </source>
</evidence>
<dbReference type="HOGENOM" id="CLU_093185_0_0_6"/>
<organism evidence="1 2">
    <name type="scientific">Teredinibacter turnerae (strain ATCC 39867 / T7901)</name>
    <dbReference type="NCBI Taxonomy" id="377629"/>
    <lineage>
        <taxon>Bacteria</taxon>
        <taxon>Pseudomonadati</taxon>
        <taxon>Pseudomonadota</taxon>
        <taxon>Gammaproteobacteria</taxon>
        <taxon>Cellvibrionales</taxon>
        <taxon>Cellvibrionaceae</taxon>
        <taxon>Teredinibacter</taxon>
    </lineage>
</organism>
<protein>
    <submittedName>
        <fullName evidence="1">Uncharacterized protein</fullName>
    </submittedName>
</protein>
<keyword evidence="2" id="KW-1185">Reference proteome</keyword>
<sequence length="261" mass="30755">MLYPLFGSPRLPKIEKSEPRNLRLSGTSMQFAVPPFCIEWGRQRDWPDTFDIYDSSAFCKTEERTAFLKCFESRWDIKGLPVWKTELGWIEFSITVFKLSETGSAFNLRKFESDLLDQYARLYGPMGTFNKHSFETFLDWSAQLINGNLWISYHGRKHSVSDTSYQLVWETPITDEHFISVTFSYQNYKEKKTVHYAVEKFAQKIMTATHLDLSPSAQEQKSAAEKQWPNQKYSEHMEPLRWIRPKKDFISVEEYFSDDGK</sequence>
<dbReference type="STRING" id="377629.TERTU_2675"/>
<dbReference type="KEGG" id="ttu:TERTU_2675"/>
<reference evidence="1 2" key="1">
    <citation type="journal article" date="2009" name="PLoS ONE">
        <title>The complete genome of Teredinibacter turnerae T7901: an intracellular endosymbiont of marine wood-boring bivalves (shipworms).</title>
        <authorList>
            <person name="Yang J.C."/>
            <person name="Madupu R."/>
            <person name="Durkin A.S."/>
            <person name="Ekborg N.A."/>
            <person name="Pedamallu C.S."/>
            <person name="Hostetler J.B."/>
            <person name="Radune D."/>
            <person name="Toms B.S."/>
            <person name="Henrissat B."/>
            <person name="Coutinho P.M."/>
            <person name="Schwarz S."/>
            <person name="Field L."/>
            <person name="Trindade-Silva A.E."/>
            <person name="Soares C.A.G."/>
            <person name="Elshahawi S."/>
            <person name="Hanora A."/>
            <person name="Schmidt E.W."/>
            <person name="Haygood M.G."/>
            <person name="Posfai J."/>
            <person name="Benner J."/>
            <person name="Madinger C."/>
            <person name="Nove J."/>
            <person name="Anton B."/>
            <person name="Chaudhary K."/>
            <person name="Foster J."/>
            <person name="Holman A."/>
            <person name="Kumar S."/>
            <person name="Lessard P.A."/>
            <person name="Luyten Y.A."/>
            <person name="Slatko B."/>
            <person name="Wood N."/>
            <person name="Wu B."/>
            <person name="Teplitski M."/>
            <person name="Mougous J.D."/>
            <person name="Ward N."/>
            <person name="Eisen J.A."/>
            <person name="Badger J.H."/>
            <person name="Distel D.L."/>
        </authorList>
    </citation>
    <scope>NUCLEOTIDE SEQUENCE [LARGE SCALE GENOMIC DNA]</scope>
    <source>
        <strain evidence="2">ATCC 39867 / T7901</strain>
    </source>
</reference>
<name>C5BLZ8_TERTT</name>
<gene>
    <name evidence="1" type="ordered locus">TERTU_2675</name>
</gene>
<dbReference type="eggNOG" id="ENOG5033EMP">
    <property type="taxonomic scope" value="Bacteria"/>
</dbReference>
<evidence type="ECO:0000313" key="2">
    <source>
        <dbReference type="Proteomes" id="UP000009080"/>
    </source>
</evidence>
<dbReference type="EMBL" id="CP001614">
    <property type="protein sequence ID" value="ACR14284.1"/>
    <property type="molecule type" value="Genomic_DNA"/>
</dbReference>
<proteinExistence type="predicted"/>
<accession>C5BLZ8</accession>
<dbReference type="Proteomes" id="UP000009080">
    <property type="component" value="Chromosome"/>
</dbReference>